<proteinExistence type="predicted"/>
<name>J9G6N7_9ZZZZ</name>
<protein>
    <submittedName>
        <fullName evidence="1">Uncharacterized protein</fullName>
    </submittedName>
</protein>
<sequence length="80" mass="8592">MAGRGTGCNHNCACKNPAFIGGDFFGVGDKIYTVCTGIHGFNAQIFRLYLHLLCQLKAADTVFKTGIIFDFTGGGKLTAW</sequence>
<accession>J9G6N7</accession>
<dbReference type="AlphaFoldDB" id="J9G6N7"/>
<evidence type="ECO:0000313" key="1">
    <source>
        <dbReference type="EMBL" id="EJX02917.1"/>
    </source>
</evidence>
<organism evidence="1">
    <name type="scientific">gut metagenome</name>
    <dbReference type="NCBI Taxonomy" id="749906"/>
    <lineage>
        <taxon>unclassified sequences</taxon>
        <taxon>metagenomes</taxon>
        <taxon>organismal metagenomes</taxon>
    </lineage>
</organism>
<reference evidence="1" key="1">
    <citation type="journal article" date="2012" name="PLoS ONE">
        <title>Gene sets for utilization of primary and secondary nutrition supplies in the distal gut of endangered iberian lynx.</title>
        <authorList>
            <person name="Alcaide M."/>
            <person name="Messina E."/>
            <person name="Richter M."/>
            <person name="Bargiela R."/>
            <person name="Peplies J."/>
            <person name="Huws S.A."/>
            <person name="Newbold C.J."/>
            <person name="Golyshin P.N."/>
            <person name="Simon M.A."/>
            <person name="Lopez G."/>
            <person name="Yakimov M.M."/>
            <person name="Ferrer M."/>
        </authorList>
    </citation>
    <scope>NUCLEOTIDE SEQUENCE</scope>
</reference>
<dbReference type="EMBL" id="AMCI01002364">
    <property type="protein sequence ID" value="EJX02917.1"/>
    <property type="molecule type" value="Genomic_DNA"/>
</dbReference>
<gene>
    <name evidence="1" type="ORF">EVA_08976</name>
</gene>
<comment type="caution">
    <text evidence="1">The sequence shown here is derived from an EMBL/GenBank/DDBJ whole genome shotgun (WGS) entry which is preliminary data.</text>
</comment>